<dbReference type="SUPFAM" id="SSF81301">
    <property type="entry name" value="Nucleotidyltransferase"/>
    <property type="match status" value="1"/>
</dbReference>
<comment type="function">
    <text evidence="2">Functions as a ribosomal silencing factor. Interacts with ribosomal protein uL14 (rplN), blocking formation of intersubunit bridge B8. Prevents association of the 30S and 50S ribosomal subunits and the formation of functional ribosomes, thus repressing translation.</text>
</comment>
<dbReference type="Pfam" id="PF02410">
    <property type="entry name" value="RsfS"/>
    <property type="match status" value="1"/>
</dbReference>
<keyword evidence="2" id="KW-0678">Repressor</keyword>
<dbReference type="InterPro" id="IPR043519">
    <property type="entry name" value="NT_sf"/>
</dbReference>
<comment type="subcellular location">
    <subcellularLocation>
        <location evidence="2">Cytoplasm</location>
    </subcellularLocation>
</comment>
<name>A0ABR4XKB7_9PORP</name>
<dbReference type="Gene3D" id="3.30.460.10">
    <property type="entry name" value="Beta Polymerase, domain 2"/>
    <property type="match status" value="1"/>
</dbReference>
<gene>
    <name evidence="2" type="primary">rsfS</name>
    <name evidence="3" type="ORF">HQ43_08850</name>
</gene>
<dbReference type="Proteomes" id="UP000030101">
    <property type="component" value="Unassembled WGS sequence"/>
</dbReference>
<keyword evidence="4" id="KW-1185">Reference proteome</keyword>
<protein>
    <recommendedName>
        <fullName evidence="2">Ribosomal silencing factor RsfS</fullName>
    </recommendedName>
</protein>
<organism evidence="3 4">
    <name type="scientific">Porphyromonas canoris</name>
    <dbReference type="NCBI Taxonomy" id="36875"/>
    <lineage>
        <taxon>Bacteria</taxon>
        <taxon>Pseudomonadati</taxon>
        <taxon>Bacteroidota</taxon>
        <taxon>Bacteroidia</taxon>
        <taxon>Bacteroidales</taxon>
        <taxon>Porphyromonadaceae</taxon>
        <taxon>Porphyromonas</taxon>
    </lineage>
</organism>
<dbReference type="EMBL" id="JQZV01000013">
    <property type="protein sequence ID" value="KGN92128.1"/>
    <property type="molecule type" value="Genomic_DNA"/>
</dbReference>
<dbReference type="RefSeq" id="WP_036792131.1">
    <property type="nucleotide sequence ID" value="NZ_JQZV01000013.1"/>
</dbReference>
<dbReference type="InterPro" id="IPR004394">
    <property type="entry name" value="Iojap/RsfS/C7orf30"/>
</dbReference>
<dbReference type="PANTHER" id="PTHR21043">
    <property type="entry name" value="IOJAP SUPERFAMILY ORTHOLOG"/>
    <property type="match status" value="1"/>
</dbReference>
<dbReference type="HAMAP" id="MF_01477">
    <property type="entry name" value="Iojap_RsfS"/>
    <property type="match status" value="1"/>
</dbReference>
<dbReference type="NCBIfam" id="TIGR00090">
    <property type="entry name" value="rsfS_iojap_ybeB"/>
    <property type="match status" value="1"/>
</dbReference>
<evidence type="ECO:0000256" key="1">
    <source>
        <dbReference type="ARBA" id="ARBA00010574"/>
    </source>
</evidence>
<accession>A0ABR4XKB7</accession>
<proteinExistence type="inferred from homology"/>
<keyword evidence="2" id="KW-0810">Translation regulation</keyword>
<evidence type="ECO:0000313" key="3">
    <source>
        <dbReference type="EMBL" id="KGN92128.1"/>
    </source>
</evidence>
<comment type="similarity">
    <text evidence="1 2">Belongs to the Iojap/RsfS family.</text>
</comment>
<evidence type="ECO:0000256" key="2">
    <source>
        <dbReference type="HAMAP-Rule" id="MF_01477"/>
    </source>
</evidence>
<evidence type="ECO:0000313" key="4">
    <source>
        <dbReference type="Proteomes" id="UP000030101"/>
    </source>
</evidence>
<sequence length="118" mass="13322">MIKSKDIALAAIKGLEEKKGKDIVLLDLTVLDDPICDYMVIANGNTNTQVEALEDSVRTIVRKETGENPTWSDRGSGEWIAIDYISVMVHIFVPELRNYYALEQLWADAKITHIKSEE</sequence>
<comment type="caution">
    <text evidence="3">The sequence shown here is derived from an EMBL/GenBank/DDBJ whole genome shotgun (WGS) entry which is preliminary data.</text>
</comment>
<comment type="subunit">
    <text evidence="2">Interacts with ribosomal protein uL14 (rplN).</text>
</comment>
<dbReference type="PANTHER" id="PTHR21043:SF0">
    <property type="entry name" value="MITOCHONDRIAL ASSEMBLY OF RIBOSOMAL LARGE SUBUNIT PROTEIN 1"/>
    <property type="match status" value="1"/>
</dbReference>
<reference evidence="3 4" key="1">
    <citation type="submission" date="2014-08" db="EMBL/GenBank/DDBJ databases">
        <title>Porphyromonas canoris strain:OH2762 Genome sequencing.</title>
        <authorList>
            <person name="Wallis C."/>
            <person name="Deusch O."/>
            <person name="O'Flynn C."/>
            <person name="Davis I."/>
            <person name="Jospin G."/>
            <person name="Darling A.E."/>
            <person name="Coil D.A."/>
            <person name="Alexiev A."/>
            <person name="Horsfall A."/>
            <person name="Kirkwood N."/>
            <person name="Harris S."/>
            <person name="Eisen J.A."/>
        </authorList>
    </citation>
    <scope>NUCLEOTIDE SEQUENCE [LARGE SCALE GENOMIC DNA]</scope>
    <source>
        <strain evidence="4">COT-108 OH2762</strain>
    </source>
</reference>
<keyword evidence="2" id="KW-0963">Cytoplasm</keyword>